<dbReference type="EMBL" id="JANPWB010000014">
    <property type="protein sequence ID" value="KAJ1100737.1"/>
    <property type="molecule type" value="Genomic_DNA"/>
</dbReference>
<accession>A0AAV7MB41</accession>
<evidence type="ECO:0000256" key="1">
    <source>
        <dbReference type="SAM" id="MobiDB-lite"/>
    </source>
</evidence>
<sequence length="71" mass="7704">MFTRTVRVTSMYGAGFGWAAPTPTPRLSAVASDPASVLRVQLYLGQEGYRAQGGRPSSGAQPWLRQSFLFP</sequence>
<evidence type="ECO:0000313" key="2">
    <source>
        <dbReference type="EMBL" id="KAJ1100737.1"/>
    </source>
</evidence>
<comment type="caution">
    <text evidence="2">The sequence shown here is derived from an EMBL/GenBank/DDBJ whole genome shotgun (WGS) entry which is preliminary data.</text>
</comment>
<reference evidence="2" key="1">
    <citation type="journal article" date="2022" name="bioRxiv">
        <title>Sequencing and chromosome-scale assembly of the giantPleurodeles waltlgenome.</title>
        <authorList>
            <person name="Brown T."/>
            <person name="Elewa A."/>
            <person name="Iarovenko S."/>
            <person name="Subramanian E."/>
            <person name="Araus A.J."/>
            <person name="Petzold A."/>
            <person name="Susuki M."/>
            <person name="Suzuki K.-i.T."/>
            <person name="Hayashi T."/>
            <person name="Toyoda A."/>
            <person name="Oliveira C."/>
            <person name="Osipova E."/>
            <person name="Leigh N.D."/>
            <person name="Simon A."/>
            <person name="Yun M.H."/>
        </authorList>
    </citation>
    <scope>NUCLEOTIDE SEQUENCE</scope>
    <source>
        <strain evidence="2">20211129_DDA</strain>
        <tissue evidence="2">Liver</tissue>
    </source>
</reference>
<proteinExistence type="predicted"/>
<organism evidence="2 3">
    <name type="scientific">Pleurodeles waltl</name>
    <name type="common">Iberian ribbed newt</name>
    <dbReference type="NCBI Taxonomy" id="8319"/>
    <lineage>
        <taxon>Eukaryota</taxon>
        <taxon>Metazoa</taxon>
        <taxon>Chordata</taxon>
        <taxon>Craniata</taxon>
        <taxon>Vertebrata</taxon>
        <taxon>Euteleostomi</taxon>
        <taxon>Amphibia</taxon>
        <taxon>Batrachia</taxon>
        <taxon>Caudata</taxon>
        <taxon>Salamandroidea</taxon>
        <taxon>Salamandridae</taxon>
        <taxon>Pleurodelinae</taxon>
        <taxon>Pleurodeles</taxon>
    </lineage>
</organism>
<feature type="region of interest" description="Disordered" evidence="1">
    <location>
        <begin position="50"/>
        <end position="71"/>
    </location>
</feature>
<evidence type="ECO:0000313" key="3">
    <source>
        <dbReference type="Proteomes" id="UP001066276"/>
    </source>
</evidence>
<protein>
    <submittedName>
        <fullName evidence="2">Uncharacterized protein</fullName>
    </submittedName>
</protein>
<dbReference type="AlphaFoldDB" id="A0AAV7MB41"/>
<dbReference type="Proteomes" id="UP001066276">
    <property type="component" value="Chromosome 10"/>
</dbReference>
<keyword evidence="3" id="KW-1185">Reference proteome</keyword>
<gene>
    <name evidence="2" type="ORF">NDU88_005818</name>
</gene>
<name>A0AAV7MB41_PLEWA</name>